<name>A0A0D2NMS9_HYPSF</name>
<dbReference type="Pfam" id="PF12937">
    <property type="entry name" value="F-box-like"/>
    <property type="match status" value="1"/>
</dbReference>
<organism evidence="2 3">
    <name type="scientific">Hypholoma sublateritium (strain FD-334 SS-4)</name>
    <dbReference type="NCBI Taxonomy" id="945553"/>
    <lineage>
        <taxon>Eukaryota</taxon>
        <taxon>Fungi</taxon>
        <taxon>Dikarya</taxon>
        <taxon>Basidiomycota</taxon>
        <taxon>Agaricomycotina</taxon>
        <taxon>Agaricomycetes</taxon>
        <taxon>Agaricomycetidae</taxon>
        <taxon>Agaricales</taxon>
        <taxon>Agaricineae</taxon>
        <taxon>Strophariaceae</taxon>
        <taxon>Hypholoma</taxon>
    </lineage>
</organism>
<dbReference type="AlphaFoldDB" id="A0A0D2NMS9"/>
<dbReference type="Proteomes" id="UP000054270">
    <property type="component" value="Unassembled WGS sequence"/>
</dbReference>
<dbReference type="CDD" id="cd09917">
    <property type="entry name" value="F-box_SF"/>
    <property type="match status" value="1"/>
</dbReference>
<dbReference type="OrthoDB" id="3247499at2759"/>
<reference evidence="3" key="1">
    <citation type="submission" date="2014-04" db="EMBL/GenBank/DDBJ databases">
        <title>Evolutionary Origins and Diversification of the Mycorrhizal Mutualists.</title>
        <authorList>
            <consortium name="DOE Joint Genome Institute"/>
            <consortium name="Mycorrhizal Genomics Consortium"/>
            <person name="Kohler A."/>
            <person name="Kuo A."/>
            <person name="Nagy L.G."/>
            <person name="Floudas D."/>
            <person name="Copeland A."/>
            <person name="Barry K.W."/>
            <person name="Cichocki N."/>
            <person name="Veneault-Fourrey C."/>
            <person name="LaButti K."/>
            <person name="Lindquist E.A."/>
            <person name="Lipzen A."/>
            <person name="Lundell T."/>
            <person name="Morin E."/>
            <person name="Murat C."/>
            <person name="Riley R."/>
            <person name="Ohm R."/>
            <person name="Sun H."/>
            <person name="Tunlid A."/>
            <person name="Henrissat B."/>
            <person name="Grigoriev I.V."/>
            <person name="Hibbett D.S."/>
            <person name="Martin F."/>
        </authorList>
    </citation>
    <scope>NUCLEOTIDE SEQUENCE [LARGE SCALE GENOMIC DNA]</scope>
    <source>
        <strain evidence="3">FD-334 SS-4</strain>
    </source>
</reference>
<keyword evidence="3" id="KW-1185">Reference proteome</keyword>
<sequence>MALPNETLAAILHELPPSSLAAVACVSVRFNAVAERVLYASVYITEMLTESSPLPYRTLYWCEAMRRRPHLYDAARRLHIRWQASSPPAPPSPYLPNACDELARILRHLSLLESLDLFLGPANLVPGTEEHPPLHAVERAVAGCRFAQLRMCGLGADAAKGAQAYTRALGAFLGALPPVLRALRLDLAGAPPGLPPRALPALAQFRGSADAAAALLPGRPVRSLALVGDDADVTRENLPRMAATAGALRALDLSAMPARPLLLRNVSTHLPAVESLRVRLALRHTLHYSFSGIRILAGLSSVLRAFERLAFLDLSPTGVDGVGRADSLEELSLCMEWHRACPSLRRVVFPSQTDWVLGADGAWALVAAQD</sequence>
<gene>
    <name evidence="2" type="ORF">HYPSUDRAFT_191397</name>
</gene>
<dbReference type="STRING" id="945553.A0A0D2NMS9"/>
<dbReference type="OMA" id="RHTLHHA"/>
<dbReference type="PROSITE" id="PS50181">
    <property type="entry name" value="FBOX"/>
    <property type="match status" value="1"/>
</dbReference>
<evidence type="ECO:0000313" key="2">
    <source>
        <dbReference type="EMBL" id="KJA18041.1"/>
    </source>
</evidence>
<feature type="domain" description="F-box" evidence="1">
    <location>
        <begin position="1"/>
        <end position="42"/>
    </location>
</feature>
<evidence type="ECO:0000313" key="3">
    <source>
        <dbReference type="Proteomes" id="UP000054270"/>
    </source>
</evidence>
<dbReference type="EMBL" id="KN817594">
    <property type="protein sequence ID" value="KJA18041.1"/>
    <property type="molecule type" value="Genomic_DNA"/>
</dbReference>
<dbReference type="InterPro" id="IPR036047">
    <property type="entry name" value="F-box-like_dom_sf"/>
</dbReference>
<accession>A0A0D2NMS9</accession>
<proteinExistence type="predicted"/>
<dbReference type="InterPro" id="IPR001810">
    <property type="entry name" value="F-box_dom"/>
</dbReference>
<evidence type="ECO:0000259" key="1">
    <source>
        <dbReference type="PROSITE" id="PS50181"/>
    </source>
</evidence>
<protein>
    <recommendedName>
        <fullName evidence="1">F-box domain-containing protein</fullName>
    </recommendedName>
</protein>
<dbReference type="SUPFAM" id="SSF81383">
    <property type="entry name" value="F-box domain"/>
    <property type="match status" value="1"/>
</dbReference>